<evidence type="ECO:0000313" key="11">
    <source>
        <dbReference type="EMBL" id="TLV01110.1"/>
    </source>
</evidence>
<keyword evidence="1 9" id="KW-0004">4Fe-4S</keyword>
<dbReference type="Pfam" id="PF13484">
    <property type="entry name" value="Fer4_16"/>
    <property type="match status" value="1"/>
</dbReference>
<evidence type="ECO:0000256" key="1">
    <source>
        <dbReference type="ARBA" id="ARBA00022485"/>
    </source>
</evidence>
<dbReference type="GO" id="GO:0046872">
    <property type="term" value="F:metal ion binding"/>
    <property type="evidence" value="ECO:0007669"/>
    <property type="project" value="UniProtKB-KW"/>
</dbReference>
<keyword evidence="9" id="KW-0846">Cobalamin</keyword>
<evidence type="ECO:0000256" key="2">
    <source>
        <dbReference type="ARBA" id="ARBA00022490"/>
    </source>
</evidence>
<dbReference type="UniPathway" id="UPA00392"/>
<protein>
    <recommendedName>
        <fullName evidence="9">Epoxyqueuosine reductase</fullName>
        <ecNumber evidence="9">1.17.99.6</ecNumber>
    </recommendedName>
    <alternativeName>
        <fullName evidence="9">Queuosine biosynthesis protein QueG</fullName>
    </alternativeName>
</protein>
<feature type="binding site" evidence="9">
    <location>
        <position position="64"/>
    </location>
    <ligand>
        <name>cob(II)alamin</name>
        <dbReference type="ChEBI" id="CHEBI:16304"/>
    </ligand>
</feature>
<feature type="active site" description="Proton donor" evidence="9">
    <location>
        <position position="137"/>
    </location>
</feature>
<reference evidence="11 12" key="1">
    <citation type="submission" date="2019-05" db="EMBL/GenBank/DDBJ databases">
        <authorList>
            <person name="Qu J.-H."/>
        </authorList>
    </citation>
    <scope>NUCLEOTIDE SEQUENCE [LARGE SCALE GENOMIC DNA]</scope>
    <source>
        <strain evidence="11 12">T17</strain>
    </source>
</reference>
<dbReference type="Proteomes" id="UP000306402">
    <property type="component" value="Unassembled WGS sequence"/>
</dbReference>
<dbReference type="Gene3D" id="3.30.70.20">
    <property type="match status" value="1"/>
</dbReference>
<evidence type="ECO:0000256" key="4">
    <source>
        <dbReference type="ARBA" id="ARBA00022723"/>
    </source>
</evidence>
<gene>
    <name evidence="9 11" type="primary">queG</name>
    <name evidence="11" type="ORF">FEN17_16790</name>
</gene>
<name>A0A5R9KYE6_9BACT</name>
<evidence type="ECO:0000256" key="9">
    <source>
        <dbReference type="HAMAP-Rule" id="MF_00916"/>
    </source>
</evidence>
<keyword evidence="7 9" id="KW-0408">Iron</keyword>
<evidence type="ECO:0000256" key="7">
    <source>
        <dbReference type="ARBA" id="ARBA00023004"/>
    </source>
</evidence>
<evidence type="ECO:0000256" key="6">
    <source>
        <dbReference type="ARBA" id="ARBA00023002"/>
    </source>
</evidence>
<feature type="binding site" evidence="9">
    <location>
        <position position="201"/>
    </location>
    <ligand>
        <name>[4Fe-4S] cluster</name>
        <dbReference type="ChEBI" id="CHEBI:49883"/>
        <label>2</label>
    </ligand>
</feature>
<keyword evidence="2 9" id="KW-0963">Cytoplasm</keyword>
<keyword evidence="5 9" id="KW-0671">Queuosine biosynthesis</keyword>
<dbReference type="PROSITE" id="PS00198">
    <property type="entry name" value="4FE4S_FER_1"/>
    <property type="match status" value="1"/>
</dbReference>
<feature type="binding site" evidence="9">
    <location>
        <begin position="244"/>
        <end position="245"/>
    </location>
    <ligand>
        <name>cob(II)alamin</name>
        <dbReference type="ChEBI" id="CHEBI:16304"/>
    </ligand>
</feature>
<comment type="cofactor">
    <cofactor evidence="9">
        <name>[4Fe-4S] cluster</name>
        <dbReference type="ChEBI" id="CHEBI:49883"/>
    </cofactor>
    <text evidence="9">Binds 2 [4Fe-4S] clusters per monomer.</text>
</comment>
<proteinExistence type="inferred from homology"/>
<comment type="function">
    <text evidence="9">Catalyzes the conversion of epoxyqueuosine (oQ) to queuosine (Q), which is a hypermodified base found in the wobble positions of tRNA(Asp), tRNA(Asn), tRNA(His) and tRNA(Tyr).</text>
</comment>
<dbReference type="PANTHER" id="PTHR30002">
    <property type="entry name" value="EPOXYQUEUOSINE REDUCTASE"/>
    <property type="match status" value="1"/>
</dbReference>
<feature type="binding site" evidence="9">
    <location>
        <position position="219"/>
    </location>
    <ligand>
        <name>cob(II)alamin</name>
        <dbReference type="ChEBI" id="CHEBI:16304"/>
    </ligand>
</feature>
<dbReference type="InterPro" id="IPR017900">
    <property type="entry name" value="4Fe4S_Fe_S_CS"/>
</dbReference>
<keyword evidence="9" id="KW-0170">Cobalt</keyword>
<comment type="subcellular location">
    <subcellularLocation>
        <location evidence="9">Cytoplasm</location>
    </subcellularLocation>
</comment>
<feature type="binding site" evidence="9">
    <location>
        <position position="161"/>
    </location>
    <ligand>
        <name>cob(II)alamin</name>
        <dbReference type="ChEBI" id="CHEBI:16304"/>
    </ligand>
</feature>
<feature type="domain" description="4Fe-4S ferredoxin-type" evidence="10">
    <location>
        <begin position="182"/>
        <end position="211"/>
    </location>
</feature>
<feature type="binding site" evidence="9">
    <location>
        <position position="172"/>
    </location>
    <ligand>
        <name>cob(II)alamin</name>
        <dbReference type="ChEBI" id="CHEBI:16304"/>
    </ligand>
</feature>
<feature type="binding site" evidence="9">
    <location>
        <position position="247"/>
    </location>
    <ligand>
        <name>[4Fe-4S] cluster</name>
        <dbReference type="ChEBI" id="CHEBI:49883"/>
        <label>2</label>
    </ligand>
</feature>
<comment type="subunit">
    <text evidence="9">Monomer.</text>
</comment>
<feature type="binding site" evidence="9">
    <location>
        <position position="251"/>
    </location>
    <ligand>
        <name>[4Fe-4S] cluster</name>
        <dbReference type="ChEBI" id="CHEBI:49883"/>
        <label>1</label>
    </ligand>
</feature>
<feature type="binding site" evidence="9">
    <location>
        <position position="226"/>
    </location>
    <ligand>
        <name>tRNA</name>
        <dbReference type="ChEBI" id="CHEBI:17843"/>
    </ligand>
</feature>
<dbReference type="EC" id="1.17.99.6" evidence="9"/>
<feature type="binding site" evidence="9">
    <location>
        <position position="194"/>
    </location>
    <ligand>
        <name>[4Fe-4S] cluster</name>
        <dbReference type="ChEBI" id="CHEBI:49883"/>
        <label>1</label>
    </ligand>
</feature>
<dbReference type="PROSITE" id="PS51379">
    <property type="entry name" value="4FE4S_FER_2"/>
    <property type="match status" value="1"/>
</dbReference>
<dbReference type="GO" id="GO:0008616">
    <property type="term" value="P:tRNA queuosine(34) biosynthetic process"/>
    <property type="evidence" value="ECO:0007669"/>
    <property type="project" value="UniProtKB-UniRule"/>
</dbReference>
<dbReference type="NCBIfam" id="TIGR00276">
    <property type="entry name" value="tRNA epoxyqueuosine(34) reductase QueG"/>
    <property type="match status" value="1"/>
</dbReference>
<comment type="pathway">
    <text evidence="9">tRNA modification; tRNA-queuosine biosynthesis.</text>
</comment>
<feature type="binding site" evidence="9">
    <location>
        <position position="217"/>
    </location>
    <ligand>
        <name>[4Fe-4S] cluster</name>
        <dbReference type="ChEBI" id="CHEBI:49883"/>
        <label>2</label>
    </ligand>
</feature>
<evidence type="ECO:0000256" key="3">
    <source>
        <dbReference type="ARBA" id="ARBA00022694"/>
    </source>
</evidence>
<evidence type="ECO:0000259" key="10">
    <source>
        <dbReference type="PROSITE" id="PS51379"/>
    </source>
</evidence>
<keyword evidence="3 9" id="KW-0819">tRNA processing</keyword>
<feature type="binding site" evidence="9">
    <location>
        <position position="191"/>
    </location>
    <ligand>
        <name>[4Fe-4S] cluster</name>
        <dbReference type="ChEBI" id="CHEBI:49883"/>
        <label>1</label>
    </ligand>
</feature>
<evidence type="ECO:0000256" key="5">
    <source>
        <dbReference type="ARBA" id="ARBA00022785"/>
    </source>
</evidence>
<dbReference type="InterPro" id="IPR017896">
    <property type="entry name" value="4Fe4S_Fe-S-bd"/>
</dbReference>
<dbReference type="PANTHER" id="PTHR30002:SF4">
    <property type="entry name" value="EPOXYQUEUOSINE REDUCTASE"/>
    <property type="match status" value="1"/>
</dbReference>
<organism evidence="11 12">
    <name type="scientific">Dyadobacter luticola</name>
    <dbReference type="NCBI Taxonomy" id="1979387"/>
    <lineage>
        <taxon>Bacteria</taxon>
        <taxon>Pseudomonadati</taxon>
        <taxon>Bacteroidota</taxon>
        <taxon>Cytophagia</taxon>
        <taxon>Cytophagales</taxon>
        <taxon>Spirosomataceae</taxon>
        <taxon>Dyadobacter</taxon>
    </lineage>
</organism>
<dbReference type="InterPro" id="IPR004453">
    <property type="entry name" value="QueG"/>
</dbReference>
<dbReference type="InterPro" id="IPR013542">
    <property type="entry name" value="QueG_DUF1730"/>
</dbReference>
<dbReference type="HAMAP" id="MF_00916">
    <property type="entry name" value="QueG"/>
    <property type="match status" value="1"/>
</dbReference>
<feature type="binding site" evidence="9">
    <location>
        <position position="197"/>
    </location>
    <ligand>
        <name>[4Fe-4S] cluster</name>
        <dbReference type="ChEBI" id="CHEBI:49883"/>
        <label>1</label>
    </ligand>
</feature>
<keyword evidence="12" id="KW-1185">Reference proteome</keyword>
<comment type="catalytic activity">
    <reaction evidence="9">
        <text>epoxyqueuosine(34) in tRNA + AH2 = queuosine(34) in tRNA + A + H2O</text>
        <dbReference type="Rhea" id="RHEA:32159"/>
        <dbReference type="Rhea" id="RHEA-COMP:18571"/>
        <dbReference type="Rhea" id="RHEA-COMP:18582"/>
        <dbReference type="ChEBI" id="CHEBI:13193"/>
        <dbReference type="ChEBI" id="CHEBI:15377"/>
        <dbReference type="ChEBI" id="CHEBI:17499"/>
        <dbReference type="ChEBI" id="CHEBI:194431"/>
        <dbReference type="ChEBI" id="CHEBI:194443"/>
        <dbReference type="EC" id="1.17.99.6"/>
    </reaction>
</comment>
<dbReference type="GO" id="GO:0052693">
    <property type="term" value="F:epoxyqueuosine reductase activity"/>
    <property type="evidence" value="ECO:0007669"/>
    <property type="project" value="UniProtKB-UniRule"/>
</dbReference>
<comment type="cofactor">
    <cofactor evidence="9">
        <name>cob(II)alamin</name>
        <dbReference type="ChEBI" id="CHEBI:16304"/>
    </cofactor>
</comment>
<dbReference type="EMBL" id="VCEJ01000004">
    <property type="protein sequence ID" value="TLV01110.1"/>
    <property type="molecule type" value="Genomic_DNA"/>
</dbReference>
<sequence>MTTEDIVRQERSQFIKAKALENGFDFCGISKAEFLEQEAPRLENWLNKHHHGAMGYMANHFDKRLDPRKLVDGAKSVISVLLNYYPEKRLPEGPDDLKVSKYAYGTDYHYILKEKLGAMLLAIQEEIGEVSGRIFVDSAPVMDKVWAAKSGLGWIGKHSNLLNRDMGSFFFIGEIICDLELAPDSAVGDYCGTCTRCIDACPTDAITEAFVVDGSKCISYYTIELKDAIPEEAQGKMGNWIFGCDICQDVCPWNRFSKPHTTPEFNLPEGLAGFSSTDWQEITEEVFREVFRRSPLKRTKFDGLKRNIEFVISSK</sequence>
<keyword evidence="8 9" id="KW-0411">Iron-sulfur</keyword>
<feature type="binding site" evidence="9">
    <location>
        <position position="244"/>
    </location>
    <ligand>
        <name>[4Fe-4S] cluster</name>
        <dbReference type="ChEBI" id="CHEBI:49883"/>
        <label>2</label>
    </ligand>
</feature>
<comment type="caution">
    <text evidence="11">The sequence shown here is derived from an EMBL/GenBank/DDBJ whole genome shotgun (WGS) entry which is preliminary data.</text>
</comment>
<evidence type="ECO:0000256" key="8">
    <source>
        <dbReference type="ARBA" id="ARBA00023014"/>
    </source>
</evidence>
<evidence type="ECO:0000313" key="12">
    <source>
        <dbReference type="Proteomes" id="UP000306402"/>
    </source>
</evidence>
<dbReference type="GO" id="GO:0005737">
    <property type="term" value="C:cytoplasm"/>
    <property type="evidence" value="ECO:0007669"/>
    <property type="project" value="UniProtKB-SubCell"/>
</dbReference>
<accession>A0A5R9KYE6</accession>
<dbReference type="SUPFAM" id="SSF46548">
    <property type="entry name" value="alpha-helical ferredoxin"/>
    <property type="match status" value="1"/>
</dbReference>
<feature type="binding site" evidence="9">
    <location>
        <position position="137"/>
    </location>
    <ligand>
        <name>cob(II)alamin</name>
        <dbReference type="ChEBI" id="CHEBI:16304"/>
    </ligand>
</feature>
<comment type="similarity">
    <text evidence="9">Belongs to the QueG family.</text>
</comment>
<dbReference type="GO" id="GO:0051539">
    <property type="term" value="F:4 iron, 4 sulfur cluster binding"/>
    <property type="evidence" value="ECO:0007669"/>
    <property type="project" value="UniProtKB-KW"/>
</dbReference>
<dbReference type="AlphaFoldDB" id="A0A5R9KYE6"/>
<dbReference type="GO" id="GO:0031419">
    <property type="term" value="F:cobalamin binding"/>
    <property type="evidence" value="ECO:0007669"/>
    <property type="project" value="UniProtKB-KW"/>
</dbReference>
<comment type="caution">
    <text evidence="9">Lacks conserved residue(s) required for the propagation of feature annotation.</text>
</comment>
<dbReference type="RefSeq" id="WP_138366482.1">
    <property type="nucleotide sequence ID" value="NZ_VCEJ01000004.1"/>
</dbReference>
<dbReference type="Pfam" id="PF08331">
    <property type="entry name" value="QueG_DUF1730"/>
    <property type="match status" value="1"/>
</dbReference>
<keyword evidence="6 9" id="KW-0560">Oxidoreductase</keyword>
<dbReference type="OrthoDB" id="9784571at2"/>
<keyword evidence="4 9" id="KW-0479">Metal-binding</keyword>